<dbReference type="InterPro" id="IPR007139">
    <property type="entry name" value="DUF349"/>
</dbReference>
<evidence type="ECO:0000313" key="4">
    <source>
        <dbReference type="Proteomes" id="UP000182350"/>
    </source>
</evidence>
<name>A0A1K1ZTY6_9GAMM</name>
<dbReference type="RefSeq" id="WP_072327161.1">
    <property type="nucleotide sequence ID" value="NZ_FPJW01000013.1"/>
</dbReference>
<dbReference type="EMBL" id="FPJW01000013">
    <property type="protein sequence ID" value="SFX77607.1"/>
    <property type="molecule type" value="Genomic_DNA"/>
</dbReference>
<organism evidence="3 4">
    <name type="scientific">Marinospirillum alkaliphilum DSM 21637</name>
    <dbReference type="NCBI Taxonomy" id="1122209"/>
    <lineage>
        <taxon>Bacteria</taxon>
        <taxon>Pseudomonadati</taxon>
        <taxon>Pseudomonadota</taxon>
        <taxon>Gammaproteobacteria</taxon>
        <taxon>Oceanospirillales</taxon>
        <taxon>Oceanospirillaceae</taxon>
        <taxon>Marinospirillum</taxon>
    </lineage>
</organism>
<evidence type="ECO:0000256" key="1">
    <source>
        <dbReference type="SAM" id="Coils"/>
    </source>
</evidence>
<evidence type="ECO:0008006" key="5">
    <source>
        <dbReference type="Google" id="ProtNLM"/>
    </source>
</evidence>
<sequence>MNALFIRIAPFLFKPSLEHENRSIRLLAVERLDFDDPQQQDYFINWLQQEDDARLMLEALPRFPDRSRLIQLLNSLQDDSHLSRTLSQFLAGQLSAPDAADQPLLSSIRHPSLLLELIRSAETLELRLQLLEQLDAEEHHWLEIALSNSLARVRQQAAERITSESALEKLMREAQGDKRVQRLARERLAALRAAQQAAAEAETQRNQLLEQLARLTEGRDDQLFAARLEHLQQQWQNLQQDASVQQQQHFARLNQQAETRAEQLRQEEQQRLQQLQAQQAARNSQLQLLEQLQQLEQQLLNKPQGEQQPLSSNELQQQLHHLQQSWQAAYAVIKAEAQTQKHFQQLHQQLSECCNALTQWQNLQPALQQLLDAEQPDIKSLQQLLASLRWPATLDTPELLQQARRCLKQTQTTSSPQTTPRTQPDTRQLQQELERLEQLLDEGNSRQAVKLHQQLQALADSLPTHHALVNRFKSLTARVAELRDWQGFVAAPKRETLCEQMEALAADQDMAPQAKADRIQALQQEWRELGSAAASKALWGRFKQAADLAYEPCRTWFAEQSQVREHNQQQRGIICDELEQLASSNSHLNLDETALDQLLTGIHDEWHRFSPVNRVEGKRLADRFQQALTPLRDQLHQLRQQHAEHKRELIRQAEALLTTEDLQAAIEQSKQLQQQWREIGSAPGSLEHQLWKSFRSHCDALFQLRDEQRRNQQQQRNQRFTTALEQLAAAREAMQQGQLQEARRLFRQAAGLRQVPKREQNSWEAELTAFAMELDQLQLAEQRQASSAELQALLAQLPEQGEPEDQQAAQRLLLQLDLLTGYPIAAEEQAAKLQLQVELMNAGLGQQQDHNPHQQICQLIQHWQQLGGSRSGAGGTRLQQSVAHYCSH</sequence>
<accession>A0A1K1ZTY6</accession>
<feature type="coiled-coil region" evidence="1">
    <location>
        <begin position="191"/>
        <end position="302"/>
    </location>
</feature>
<keyword evidence="1" id="KW-0175">Coiled coil</keyword>
<feature type="coiled-coil region" evidence="1">
    <location>
        <begin position="628"/>
        <end position="655"/>
    </location>
</feature>
<feature type="compositionally biased region" description="Low complexity" evidence="2">
    <location>
        <begin position="409"/>
        <end position="427"/>
    </location>
</feature>
<feature type="region of interest" description="Disordered" evidence="2">
    <location>
        <begin position="407"/>
        <end position="427"/>
    </location>
</feature>
<dbReference type="Proteomes" id="UP000182350">
    <property type="component" value="Unassembled WGS sequence"/>
</dbReference>
<dbReference type="AlphaFoldDB" id="A0A1K1ZTY6"/>
<evidence type="ECO:0000256" key="2">
    <source>
        <dbReference type="SAM" id="MobiDB-lite"/>
    </source>
</evidence>
<gene>
    <name evidence="3" type="ORF">SAMN02745752_02847</name>
</gene>
<protein>
    <recommendedName>
        <fullName evidence="5">DUF349 domain-containing protein</fullName>
    </recommendedName>
</protein>
<proteinExistence type="predicted"/>
<keyword evidence="4" id="KW-1185">Reference proteome</keyword>
<reference evidence="3 4" key="1">
    <citation type="submission" date="2016-11" db="EMBL/GenBank/DDBJ databases">
        <authorList>
            <person name="Jaros S."/>
            <person name="Januszkiewicz K."/>
            <person name="Wedrychowicz H."/>
        </authorList>
    </citation>
    <scope>NUCLEOTIDE SEQUENCE [LARGE SCALE GENOMIC DNA]</scope>
    <source>
        <strain evidence="3 4">DSM 21637</strain>
    </source>
</reference>
<dbReference type="Pfam" id="PF03993">
    <property type="entry name" value="DUF349"/>
    <property type="match status" value="3"/>
</dbReference>
<dbReference type="OrthoDB" id="5523335at2"/>
<dbReference type="STRING" id="1122209.SAMN02745752_02847"/>
<evidence type="ECO:0000313" key="3">
    <source>
        <dbReference type="EMBL" id="SFX77607.1"/>
    </source>
</evidence>